<gene>
    <name evidence="2" type="ORF">AQUCO_04900182v1</name>
</gene>
<dbReference type="Proteomes" id="UP000230069">
    <property type="component" value="Unassembled WGS sequence"/>
</dbReference>
<proteinExistence type="predicted"/>
<keyword evidence="1" id="KW-0732">Signal</keyword>
<feature type="signal peptide" evidence="1">
    <location>
        <begin position="1"/>
        <end position="25"/>
    </location>
</feature>
<sequence>MVKFSSICFLVVLLVISTSVNVTVAKTCFLAWPCKSTCQQECQAKLGGFGRCDRTPYGSPSSCMCRFPC</sequence>
<feature type="chain" id="PRO_5013781117" description="Knottin scorpion toxin-like domain-containing protein" evidence="1">
    <location>
        <begin position="26"/>
        <end position="69"/>
    </location>
</feature>
<reference evidence="2 3" key="1">
    <citation type="submission" date="2017-09" db="EMBL/GenBank/DDBJ databases">
        <title>WGS assembly of Aquilegia coerulea Goldsmith.</title>
        <authorList>
            <person name="Hodges S."/>
            <person name="Kramer E."/>
            <person name="Nordborg M."/>
            <person name="Tomkins J."/>
            <person name="Borevitz J."/>
            <person name="Derieg N."/>
            <person name="Yan J."/>
            <person name="Mihaltcheva S."/>
            <person name="Hayes R.D."/>
            <person name="Rokhsar D."/>
        </authorList>
    </citation>
    <scope>NUCLEOTIDE SEQUENCE [LARGE SCALE GENOMIC DNA]</scope>
    <source>
        <strain evidence="3">cv. Goldsmith</strain>
    </source>
</reference>
<organism evidence="2 3">
    <name type="scientific">Aquilegia coerulea</name>
    <name type="common">Rocky mountain columbine</name>
    <dbReference type="NCBI Taxonomy" id="218851"/>
    <lineage>
        <taxon>Eukaryota</taxon>
        <taxon>Viridiplantae</taxon>
        <taxon>Streptophyta</taxon>
        <taxon>Embryophyta</taxon>
        <taxon>Tracheophyta</taxon>
        <taxon>Spermatophyta</taxon>
        <taxon>Magnoliopsida</taxon>
        <taxon>Ranunculales</taxon>
        <taxon>Ranunculaceae</taxon>
        <taxon>Thalictroideae</taxon>
        <taxon>Aquilegia</taxon>
    </lineage>
</organism>
<name>A0A2G5CKA1_AQUCA</name>
<dbReference type="AlphaFoldDB" id="A0A2G5CKA1"/>
<dbReference type="InParanoid" id="A0A2G5CKA1"/>
<protein>
    <recommendedName>
        <fullName evidence="4">Knottin scorpion toxin-like domain-containing protein</fullName>
    </recommendedName>
</protein>
<keyword evidence="3" id="KW-1185">Reference proteome</keyword>
<evidence type="ECO:0008006" key="4">
    <source>
        <dbReference type="Google" id="ProtNLM"/>
    </source>
</evidence>
<dbReference type="EMBL" id="KZ305066">
    <property type="protein sequence ID" value="PIA31716.1"/>
    <property type="molecule type" value="Genomic_DNA"/>
</dbReference>
<accession>A0A2G5CKA1</accession>
<evidence type="ECO:0000256" key="1">
    <source>
        <dbReference type="SAM" id="SignalP"/>
    </source>
</evidence>
<evidence type="ECO:0000313" key="2">
    <source>
        <dbReference type="EMBL" id="PIA31716.1"/>
    </source>
</evidence>
<evidence type="ECO:0000313" key="3">
    <source>
        <dbReference type="Proteomes" id="UP000230069"/>
    </source>
</evidence>